<dbReference type="AlphaFoldDB" id="A0A833SZZ1"/>
<protein>
    <submittedName>
        <fullName evidence="2">Uncharacterized protein</fullName>
    </submittedName>
</protein>
<name>A0A833SZZ1_PHYIN</name>
<gene>
    <name evidence="2" type="ORF">GN244_ATG07414</name>
</gene>
<reference evidence="2" key="1">
    <citation type="submission" date="2020-04" db="EMBL/GenBank/DDBJ databases">
        <title>Hybrid Assembly of Korean Phytophthora infestans isolates.</title>
        <authorList>
            <person name="Prokchorchik M."/>
            <person name="Lee Y."/>
            <person name="Seo J."/>
            <person name="Cho J.-H."/>
            <person name="Park Y.-E."/>
            <person name="Jang D.-C."/>
            <person name="Im J.-S."/>
            <person name="Choi J.-G."/>
            <person name="Park H.-J."/>
            <person name="Lee G.-B."/>
            <person name="Lee Y.-G."/>
            <person name="Hong S.-Y."/>
            <person name="Cho K."/>
            <person name="Sohn K.H."/>
        </authorList>
    </citation>
    <scope>NUCLEOTIDE SEQUENCE</scope>
    <source>
        <strain evidence="2">KR_1_A1</strain>
    </source>
</reference>
<dbReference type="Proteomes" id="UP000602510">
    <property type="component" value="Unassembled WGS sequence"/>
</dbReference>
<dbReference type="EMBL" id="WSZM01000147">
    <property type="protein sequence ID" value="KAF4040374.1"/>
    <property type="molecule type" value="Genomic_DNA"/>
</dbReference>
<proteinExistence type="predicted"/>
<accession>A0A833SZZ1</accession>
<feature type="region of interest" description="Disordered" evidence="1">
    <location>
        <begin position="1"/>
        <end position="22"/>
    </location>
</feature>
<sequence length="91" mass="10426">MTQPPSETMEGKGGGSRQEGFTGELEWCDGCAMWARTTGTARLRRRGASELLSDGEYNGMHMAVHEPVCDGYMRWKDKAADTWYWWPVRHR</sequence>
<evidence type="ECO:0000313" key="3">
    <source>
        <dbReference type="Proteomes" id="UP000602510"/>
    </source>
</evidence>
<organism evidence="2 3">
    <name type="scientific">Phytophthora infestans</name>
    <name type="common">Potato late blight agent</name>
    <name type="synonym">Botrytis infestans</name>
    <dbReference type="NCBI Taxonomy" id="4787"/>
    <lineage>
        <taxon>Eukaryota</taxon>
        <taxon>Sar</taxon>
        <taxon>Stramenopiles</taxon>
        <taxon>Oomycota</taxon>
        <taxon>Peronosporomycetes</taxon>
        <taxon>Peronosporales</taxon>
        <taxon>Peronosporaceae</taxon>
        <taxon>Phytophthora</taxon>
    </lineage>
</organism>
<evidence type="ECO:0000313" key="2">
    <source>
        <dbReference type="EMBL" id="KAF4040374.1"/>
    </source>
</evidence>
<keyword evidence="3" id="KW-1185">Reference proteome</keyword>
<comment type="caution">
    <text evidence="2">The sequence shown here is derived from an EMBL/GenBank/DDBJ whole genome shotgun (WGS) entry which is preliminary data.</text>
</comment>
<evidence type="ECO:0000256" key="1">
    <source>
        <dbReference type="SAM" id="MobiDB-lite"/>
    </source>
</evidence>